<sequence>MQNADSNRRQPSLRRSNSQRRSTLSGPVSDLQYYPVRVERPLEVVTYQPVQVKSPALIADRQQNQRPLQPGILRQSSRQLSLSNLSTVDSNNAATLPDNFGSSKRKSLTLVDGDSGSLKRSSKNGLRSSSRGKRIREAVVVTGIPCDPPASFIKEVNKSAGKDQGPILLRTLENQKQEAAKLAEDHRYLQSSDWAKELTKLADRAAYSIALFNRRQRYRKPIPYRFEWINLPQANINVATPSDALDVSMIRGTNYYRPVDAHGILTTAVQLDLFYPSYKKVQRIRSNWVKNPGELVYYVVDIRFHVDTRTTSYSRFLQSTGQLQATVLYNRGTAKRSGVIGVAQFSIDELLDKATITVADDLIGDNGKVNGRLELQLRQHQSVTGKLLDVVRKPWLFLAVPEIPYSDSPLFQEGLGKQAVSAQSIPDLINSTTNGHKIVTAQTIIDALEKDLSSERSQINRLSEISDDMDDLYRQWEQAPDSGQLTQYRANLLRLLQQFQQKREDAEQRLNRKGARYYSRRTSLILEELHRYKGNSFNDEEEELKEFKPINEVQVNGKGQVEGSPIENKQTNGDTLEREITVASPNAHGKSSTLPNSFKPREPSGLRSEYWANTYPTERVIQISGPAVSGSAGRTRRKISTGDNKERLIVYV</sequence>
<keyword evidence="4" id="KW-1185">Reference proteome</keyword>
<proteinExistence type="predicted"/>
<evidence type="ECO:0000256" key="1">
    <source>
        <dbReference type="SAM" id="Coils"/>
    </source>
</evidence>
<reference evidence="3 4" key="2">
    <citation type="submission" date="2018-11" db="EMBL/GenBank/DDBJ databases">
        <authorList>
            <consortium name="Pathogen Informatics"/>
        </authorList>
    </citation>
    <scope>NUCLEOTIDE SEQUENCE [LARGE SCALE GENOMIC DNA]</scope>
    <source>
        <strain evidence="3 4">Egypt</strain>
    </source>
</reference>
<dbReference type="EMBL" id="UZAN01042453">
    <property type="protein sequence ID" value="VDP75956.1"/>
    <property type="molecule type" value="Genomic_DNA"/>
</dbReference>
<evidence type="ECO:0000256" key="2">
    <source>
        <dbReference type="SAM" id="MobiDB-lite"/>
    </source>
</evidence>
<dbReference type="InterPro" id="IPR039725">
    <property type="entry name" value="CC2D1A/B"/>
</dbReference>
<keyword evidence="1" id="KW-0175">Coiled coil</keyword>
<evidence type="ECO:0000313" key="5">
    <source>
        <dbReference type="WBParaSite" id="ECPE_0000559701-mRNA-1"/>
    </source>
</evidence>
<feature type="region of interest" description="Disordered" evidence="2">
    <location>
        <begin position="96"/>
        <end position="131"/>
    </location>
</feature>
<dbReference type="PANTHER" id="PTHR13076">
    <property type="entry name" value="COILED-COIL AND C2 DOMAIN-CONTAINING PROTEIN 1-LIKE"/>
    <property type="match status" value="1"/>
</dbReference>
<dbReference type="WBParaSite" id="ECPE_0000559701-mRNA-1">
    <property type="protein sequence ID" value="ECPE_0000559701-mRNA-1"/>
    <property type="gene ID" value="ECPE_0000559701"/>
</dbReference>
<accession>A0A183AF49</accession>
<evidence type="ECO:0000313" key="3">
    <source>
        <dbReference type="EMBL" id="VDP75956.1"/>
    </source>
</evidence>
<gene>
    <name evidence="3" type="ORF">ECPE_LOCUS5584</name>
</gene>
<dbReference type="GO" id="GO:0001227">
    <property type="term" value="F:DNA-binding transcription repressor activity, RNA polymerase II-specific"/>
    <property type="evidence" value="ECO:0007669"/>
    <property type="project" value="InterPro"/>
</dbReference>
<protein>
    <submittedName>
        <fullName evidence="5">C2 domain-containing protein</fullName>
    </submittedName>
</protein>
<dbReference type="Proteomes" id="UP000272942">
    <property type="component" value="Unassembled WGS sequence"/>
</dbReference>
<organism evidence="5">
    <name type="scientific">Echinostoma caproni</name>
    <dbReference type="NCBI Taxonomy" id="27848"/>
    <lineage>
        <taxon>Eukaryota</taxon>
        <taxon>Metazoa</taxon>
        <taxon>Spiralia</taxon>
        <taxon>Lophotrochozoa</taxon>
        <taxon>Platyhelminthes</taxon>
        <taxon>Trematoda</taxon>
        <taxon>Digenea</taxon>
        <taxon>Plagiorchiida</taxon>
        <taxon>Echinostomata</taxon>
        <taxon>Echinostomatoidea</taxon>
        <taxon>Echinostomatidae</taxon>
        <taxon>Echinostoma</taxon>
    </lineage>
</organism>
<evidence type="ECO:0000313" key="4">
    <source>
        <dbReference type="Proteomes" id="UP000272942"/>
    </source>
</evidence>
<feature type="region of interest" description="Disordered" evidence="2">
    <location>
        <begin position="1"/>
        <end position="28"/>
    </location>
</feature>
<feature type="coiled-coil region" evidence="1">
    <location>
        <begin position="445"/>
        <end position="516"/>
    </location>
</feature>
<dbReference type="AlphaFoldDB" id="A0A183AF49"/>
<feature type="compositionally biased region" description="Polar residues" evidence="2">
    <location>
        <begin position="1"/>
        <end position="26"/>
    </location>
</feature>
<name>A0A183AF49_9TREM</name>
<dbReference type="PANTHER" id="PTHR13076:SF9">
    <property type="entry name" value="COILED-COIL AND C2 DOMAIN-CONTAINING PROTEIN 1-LIKE"/>
    <property type="match status" value="1"/>
</dbReference>
<dbReference type="OrthoDB" id="6276395at2759"/>
<reference evidence="5" key="1">
    <citation type="submission" date="2016-06" db="UniProtKB">
        <authorList>
            <consortium name="WormBaseParasite"/>
        </authorList>
    </citation>
    <scope>IDENTIFICATION</scope>
</reference>